<dbReference type="InterPro" id="IPR038405">
    <property type="entry name" value="Caa3-IV_sf"/>
</dbReference>
<dbReference type="CDD" id="cd12222">
    <property type="entry name" value="Caa3-IV"/>
    <property type="match status" value="1"/>
</dbReference>
<dbReference type="AlphaFoldDB" id="A0A399FAL7"/>
<reference evidence="3 4" key="1">
    <citation type="submission" date="2018-08" db="EMBL/GenBank/DDBJ databases">
        <title>Meiothermus granaticius genome AF-68 sequencing project.</title>
        <authorList>
            <person name="Da Costa M.S."/>
            <person name="Albuquerque L."/>
            <person name="Raposo P."/>
            <person name="Froufe H.J.C."/>
            <person name="Barroso C.S."/>
            <person name="Egas C."/>
        </authorList>
    </citation>
    <scope>NUCLEOTIDE SEQUENCE [LARGE SCALE GENOMIC DNA]</scope>
    <source>
        <strain evidence="3 4">AF-68</strain>
    </source>
</reference>
<dbReference type="RefSeq" id="WP_240631297.1">
    <property type="nucleotide sequence ID" value="NZ_BJXM01000019.1"/>
</dbReference>
<feature type="transmembrane region" description="Helical" evidence="1">
    <location>
        <begin position="37"/>
        <end position="62"/>
    </location>
</feature>
<evidence type="ECO:0000313" key="4">
    <source>
        <dbReference type="Proteomes" id="UP000266178"/>
    </source>
</evidence>
<comment type="caution">
    <text evidence="3">The sequence shown here is derived from an EMBL/GenBank/DDBJ whole genome shotgun (WGS) entry which is preliminary data.</text>
</comment>
<keyword evidence="1" id="KW-1133">Transmembrane helix</keyword>
<evidence type="ECO:0000259" key="2">
    <source>
        <dbReference type="Pfam" id="PF20814"/>
    </source>
</evidence>
<keyword evidence="1" id="KW-0472">Membrane</keyword>
<name>A0A399FAL7_9DEIN</name>
<organism evidence="3 4">
    <name type="scientific">Meiothermus granaticius NBRC 107808</name>
    <dbReference type="NCBI Taxonomy" id="1227551"/>
    <lineage>
        <taxon>Bacteria</taxon>
        <taxon>Thermotogati</taxon>
        <taxon>Deinococcota</taxon>
        <taxon>Deinococci</taxon>
        <taxon>Thermales</taxon>
        <taxon>Thermaceae</taxon>
        <taxon>Meiothermus</taxon>
    </lineage>
</organism>
<accession>A0A399FAL7</accession>
<dbReference type="EMBL" id="QWLB01000021">
    <property type="protein sequence ID" value="RIH92309.1"/>
    <property type="molecule type" value="Genomic_DNA"/>
</dbReference>
<sequence length="72" mass="7908">MLGWTLAILFTIGVVLVTTLLYLALRPRSVEYEGEGADLRFIGFALLLIILTAATILVMLLLGRVGQATFHF</sequence>
<evidence type="ECO:0000256" key="1">
    <source>
        <dbReference type="SAM" id="Phobius"/>
    </source>
</evidence>
<dbReference type="Gene3D" id="6.10.280.110">
    <property type="match status" value="1"/>
</dbReference>
<dbReference type="InterPro" id="IPR033793">
    <property type="entry name" value="Caa3-IV"/>
</dbReference>
<feature type="transmembrane region" description="Helical" evidence="1">
    <location>
        <begin position="6"/>
        <end position="25"/>
    </location>
</feature>
<gene>
    <name evidence="3" type="ORF">Mgrana_01740</name>
</gene>
<keyword evidence="4" id="KW-1185">Reference proteome</keyword>
<proteinExistence type="predicted"/>
<evidence type="ECO:0000313" key="3">
    <source>
        <dbReference type="EMBL" id="RIH92309.1"/>
    </source>
</evidence>
<protein>
    <recommendedName>
        <fullName evidence="2">Cytochrome oxidase Caa3-type subunit IV domain-containing protein</fullName>
    </recommendedName>
</protein>
<keyword evidence="1" id="KW-0812">Transmembrane</keyword>
<dbReference type="Proteomes" id="UP000266178">
    <property type="component" value="Unassembled WGS sequence"/>
</dbReference>
<dbReference type="Pfam" id="PF20814">
    <property type="entry name" value="CAA3_Cox_suIV"/>
    <property type="match status" value="1"/>
</dbReference>
<feature type="domain" description="Cytochrome oxidase Caa3-type subunit IV" evidence="2">
    <location>
        <begin position="6"/>
        <end position="66"/>
    </location>
</feature>